<protein>
    <submittedName>
        <fullName evidence="4">DinB family protein</fullName>
    </submittedName>
</protein>
<dbReference type="PANTHER" id="PTHR37302:SF3">
    <property type="entry name" value="DAMAGE-INDUCIBLE PROTEIN DINB"/>
    <property type="match status" value="1"/>
</dbReference>
<feature type="binding site" evidence="3">
    <location>
        <position position="44"/>
    </location>
    <ligand>
        <name>a divalent metal cation</name>
        <dbReference type="ChEBI" id="CHEBI:60240"/>
    </ligand>
</feature>
<dbReference type="InterPro" id="IPR034660">
    <property type="entry name" value="DinB/YfiT-like"/>
</dbReference>
<keyword evidence="5" id="KW-1185">Reference proteome</keyword>
<dbReference type="SUPFAM" id="SSF109854">
    <property type="entry name" value="DinB/YfiT-like putative metalloenzymes"/>
    <property type="match status" value="1"/>
</dbReference>
<sequence length="162" mass="19227">MQTLFRYNWLIRERWYEWCKEVPHEELIRERTGGVGSILKTLYHIVDVEWSWMQDMQGKSFPHRSFDNFNTLAAIRQLDQELHEDVETFVNAWDDSMNRRALRDTELDGSISVYAWGEVMRHVIAHEIHHIGQLSIWSRELGRPPVSANLIRNALILPEEAK</sequence>
<feature type="binding site" evidence="3">
    <location>
        <position position="126"/>
    </location>
    <ligand>
        <name>a divalent metal cation</name>
        <dbReference type="ChEBI" id="CHEBI:60240"/>
    </ligand>
</feature>
<comment type="similarity">
    <text evidence="1">Belongs to the DinB family.</text>
</comment>
<evidence type="ECO:0000256" key="2">
    <source>
        <dbReference type="ARBA" id="ARBA00022723"/>
    </source>
</evidence>
<name>A0A841TA50_9BACL</name>
<feature type="binding site" evidence="3">
    <location>
        <position position="130"/>
    </location>
    <ligand>
        <name>a divalent metal cation</name>
        <dbReference type="ChEBI" id="CHEBI:60240"/>
    </ligand>
</feature>
<reference evidence="4 5" key="1">
    <citation type="submission" date="2020-08" db="EMBL/GenBank/DDBJ databases">
        <title>Cohnella phylogeny.</title>
        <authorList>
            <person name="Dunlap C."/>
        </authorList>
    </citation>
    <scope>NUCLEOTIDE SEQUENCE [LARGE SCALE GENOMIC DNA]</scope>
    <source>
        <strain evidence="4 5">DSM 103658</strain>
    </source>
</reference>
<dbReference type="EMBL" id="JACJVN010000024">
    <property type="protein sequence ID" value="MBB6676919.1"/>
    <property type="molecule type" value="Genomic_DNA"/>
</dbReference>
<keyword evidence="2 3" id="KW-0479">Metal-binding</keyword>
<evidence type="ECO:0000313" key="4">
    <source>
        <dbReference type="EMBL" id="MBB6676919.1"/>
    </source>
</evidence>
<dbReference type="Pfam" id="PF05163">
    <property type="entry name" value="DinB"/>
    <property type="match status" value="1"/>
</dbReference>
<dbReference type="GO" id="GO:0046872">
    <property type="term" value="F:metal ion binding"/>
    <property type="evidence" value="ECO:0007669"/>
    <property type="project" value="UniProtKB-KW"/>
</dbReference>
<evidence type="ECO:0000256" key="3">
    <source>
        <dbReference type="PIRSR" id="PIRSR607837-1"/>
    </source>
</evidence>
<organism evidence="4 5">
    <name type="scientific">Cohnella lubricantis</name>
    <dbReference type="NCBI Taxonomy" id="2163172"/>
    <lineage>
        <taxon>Bacteria</taxon>
        <taxon>Bacillati</taxon>
        <taxon>Bacillota</taxon>
        <taxon>Bacilli</taxon>
        <taxon>Bacillales</taxon>
        <taxon>Paenibacillaceae</taxon>
        <taxon>Cohnella</taxon>
    </lineage>
</organism>
<dbReference type="Gene3D" id="1.20.120.450">
    <property type="entry name" value="dinb family like domain"/>
    <property type="match status" value="1"/>
</dbReference>
<dbReference type="AlphaFoldDB" id="A0A841TA50"/>
<dbReference type="Proteomes" id="UP000574133">
    <property type="component" value="Unassembled WGS sequence"/>
</dbReference>
<comment type="caution">
    <text evidence="4">The sequence shown here is derived from an EMBL/GenBank/DDBJ whole genome shotgun (WGS) entry which is preliminary data.</text>
</comment>
<evidence type="ECO:0000256" key="1">
    <source>
        <dbReference type="ARBA" id="ARBA00008635"/>
    </source>
</evidence>
<gene>
    <name evidence="4" type="ORF">H4Q31_06190</name>
</gene>
<evidence type="ECO:0000313" key="5">
    <source>
        <dbReference type="Proteomes" id="UP000574133"/>
    </source>
</evidence>
<dbReference type="PANTHER" id="PTHR37302">
    <property type="entry name" value="SLR1116 PROTEIN"/>
    <property type="match status" value="1"/>
</dbReference>
<dbReference type="InterPro" id="IPR007837">
    <property type="entry name" value="DinB"/>
</dbReference>
<dbReference type="RefSeq" id="WP_185178271.1">
    <property type="nucleotide sequence ID" value="NZ_CBCSEP010000008.1"/>
</dbReference>
<proteinExistence type="inferred from homology"/>
<accession>A0A841TA50</accession>